<comment type="catalytic activity">
    <reaction evidence="7">
        <text>[ThiS sulfur-carrier protein]-C-terminal-Gly-aminoethanethioate + 2-iminoacetate + 1-deoxy-D-xylulose 5-phosphate = [ThiS sulfur-carrier protein]-C-terminal Gly-Gly + 2-[(2R,5Z)-2-carboxy-4-methylthiazol-5(2H)-ylidene]ethyl phosphate + 2 H2O + H(+)</text>
        <dbReference type="Rhea" id="RHEA:26297"/>
        <dbReference type="Rhea" id="RHEA-COMP:12909"/>
        <dbReference type="Rhea" id="RHEA-COMP:19908"/>
        <dbReference type="ChEBI" id="CHEBI:15377"/>
        <dbReference type="ChEBI" id="CHEBI:15378"/>
        <dbReference type="ChEBI" id="CHEBI:57792"/>
        <dbReference type="ChEBI" id="CHEBI:62899"/>
        <dbReference type="ChEBI" id="CHEBI:77846"/>
        <dbReference type="ChEBI" id="CHEBI:90778"/>
        <dbReference type="ChEBI" id="CHEBI:232372"/>
        <dbReference type="EC" id="2.8.1.10"/>
    </reaction>
</comment>
<comment type="pathway">
    <text evidence="2">Cofactor biosynthesis; thiamine diphosphate biosynthesis.</text>
</comment>
<dbReference type="InterPro" id="IPR033983">
    <property type="entry name" value="Thiazole_synthase_ThiG"/>
</dbReference>
<dbReference type="Pfam" id="PF05690">
    <property type="entry name" value="ThiG"/>
    <property type="match status" value="1"/>
</dbReference>
<dbReference type="PANTHER" id="PTHR34266">
    <property type="entry name" value="THIAZOLE SYNTHASE"/>
    <property type="match status" value="1"/>
</dbReference>
<keyword evidence="5" id="KW-0784">Thiamine biosynthesis</keyword>
<sequence>MTVTIGRLTLASPLILGTGGARRLDDIEAAVVASGASVATVAIRRYQPGASSVYDVLARHHVTPLPNTAGAHSAHEAIVLAELAREALGVDWVKLEVVIDDRTLLPDPLELVRATEALSTRGFDVLAYTNDDPATARLVERAGAVAVMPLASPIGSGLGIQNPRNLEAIVADAGVPVVVDAGIGAPSDAALALELGADAVLVASAIMRAEDPAVMARAIALAVEAGALARRAGRIPAQPLAVASSPVEGLPNVSL</sequence>
<reference evidence="9 10" key="1">
    <citation type="journal article" date="2009" name="Stand. Genomic Sci.">
        <title>Complete genome sequence of Acidimicrobium ferrooxidans type strain (ICP).</title>
        <authorList>
            <person name="Clum A."/>
            <person name="Nolan M."/>
            <person name="Lang E."/>
            <person name="Glavina Del Rio T."/>
            <person name="Tice H."/>
            <person name="Copeland A."/>
            <person name="Cheng J.F."/>
            <person name="Lucas S."/>
            <person name="Chen F."/>
            <person name="Bruce D."/>
            <person name="Goodwin L."/>
            <person name="Pitluck S."/>
            <person name="Ivanova N."/>
            <person name="Mavrommatis K."/>
            <person name="Mikhailova N."/>
            <person name="Pati A."/>
            <person name="Chen A."/>
            <person name="Palaniappan K."/>
            <person name="Goker M."/>
            <person name="Spring S."/>
            <person name="Land M."/>
            <person name="Hauser L."/>
            <person name="Chang Y.J."/>
            <person name="Jeffries C.C."/>
            <person name="Chain P."/>
            <person name="Bristow J."/>
            <person name="Eisen J.A."/>
            <person name="Markowitz V."/>
            <person name="Hugenholtz P."/>
            <person name="Kyrpides N.C."/>
            <person name="Klenk H.P."/>
            <person name="Lapidus A."/>
        </authorList>
    </citation>
    <scope>NUCLEOTIDE SEQUENCE [LARGE SCALE GENOMIC DNA]</scope>
    <source>
        <strain evidence="10">DSM 10331 / JCM 15462 / NBRC 103882 / ICP</strain>
    </source>
</reference>
<evidence type="ECO:0000256" key="3">
    <source>
        <dbReference type="ARBA" id="ARBA00011960"/>
    </source>
</evidence>
<evidence type="ECO:0000256" key="5">
    <source>
        <dbReference type="ARBA" id="ARBA00022977"/>
    </source>
</evidence>
<comment type="function">
    <text evidence="1">Catalyzes the rearrangement of 1-deoxy-D-xylulose 5-phosphate (DXP) to produce the thiazole phosphate moiety of thiamine. Sulfur is provided by the thiocarboxylate moiety of the carrier protein ThiS. In vitro, sulfur can be provided by H(2)S.</text>
</comment>
<evidence type="ECO:0000313" key="10">
    <source>
        <dbReference type="Proteomes" id="UP000000771"/>
    </source>
</evidence>
<dbReference type="RefSeq" id="WP_015798573.1">
    <property type="nucleotide sequence ID" value="NC_013124.1"/>
</dbReference>
<protein>
    <recommendedName>
        <fullName evidence="3">thiazole synthase</fullName>
        <ecNumber evidence="3">2.8.1.10</ecNumber>
    </recommendedName>
</protein>
<dbReference type="EC" id="2.8.1.10" evidence="3"/>
<proteinExistence type="predicted"/>
<accession>C7LZC9</accession>
<keyword evidence="10" id="KW-1185">Reference proteome</keyword>
<dbReference type="PANTHER" id="PTHR34266:SF2">
    <property type="entry name" value="THIAZOLE SYNTHASE"/>
    <property type="match status" value="1"/>
</dbReference>
<feature type="domain" description="Thiazole synthase ThiG" evidence="8">
    <location>
        <begin position="5"/>
        <end position="246"/>
    </location>
</feature>
<dbReference type="EMBL" id="CP001631">
    <property type="protein sequence ID" value="ACU54087.1"/>
    <property type="molecule type" value="Genomic_DNA"/>
</dbReference>
<evidence type="ECO:0000259" key="8">
    <source>
        <dbReference type="Pfam" id="PF05690"/>
    </source>
</evidence>
<evidence type="ECO:0000256" key="4">
    <source>
        <dbReference type="ARBA" id="ARBA00022679"/>
    </source>
</evidence>
<evidence type="ECO:0000256" key="7">
    <source>
        <dbReference type="ARBA" id="ARBA00049897"/>
    </source>
</evidence>
<evidence type="ECO:0000256" key="2">
    <source>
        <dbReference type="ARBA" id="ARBA00004948"/>
    </source>
</evidence>
<name>C7LZC9_ACIFD</name>
<evidence type="ECO:0000313" key="9">
    <source>
        <dbReference type="EMBL" id="ACU54087.1"/>
    </source>
</evidence>
<dbReference type="UniPathway" id="UPA00060"/>
<keyword evidence="6" id="KW-0704">Schiff base</keyword>
<evidence type="ECO:0000256" key="6">
    <source>
        <dbReference type="ARBA" id="ARBA00023270"/>
    </source>
</evidence>
<evidence type="ECO:0000256" key="1">
    <source>
        <dbReference type="ARBA" id="ARBA00002834"/>
    </source>
</evidence>
<dbReference type="GO" id="GO:0009229">
    <property type="term" value="P:thiamine diphosphate biosynthetic process"/>
    <property type="evidence" value="ECO:0007669"/>
    <property type="project" value="UniProtKB-UniPathway"/>
</dbReference>
<dbReference type="HOGENOM" id="CLU_062233_1_0_11"/>
<dbReference type="InterPro" id="IPR013785">
    <property type="entry name" value="Aldolase_TIM"/>
</dbReference>
<dbReference type="Proteomes" id="UP000000771">
    <property type="component" value="Chromosome"/>
</dbReference>
<gene>
    <name evidence="9" type="ordered locus">Afer_1154</name>
</gene>
<dbReference type="OrthoDB" id="9805935at2"/>
<dbReference type="Gene3D" id="3.20.20.70">
    <property type="entry name" value="Aldolase class I"/>
    <property type="match status" value="1"/>
</dbReference>
<dbReference type="SUPFAM" id="SSF110399">
    <property type="entry name" value="ThiG-like"/>
    <property type="match status" value="1"/>
</dbReference>
<dbReference type="GO" id="GO:1990107">
    <property type="term" value="F:thiazole synthase activity"/>
    <property type="evidence" value="ECO:0007669"/>
    <property type="project" value="UniProtKB-EC"/>
</dbReference>
<dbReference type="eggNOG" id="COG2022">
    <property type="taxonomic scope" value="Bacteria"/>
</dbReference>
<organism evidence="9 10">
    <name type="scientific">Acidimicrobium ferrooxidans (strain DSM 10331 / JCM 15462 / NBRC 103882 / ICP)</name>
    <dbReference type="NCBI Taxonomy" id="525909"/>
    <lineage>
        <taxon>Bacteria</taxon>
        <taxon>Bacillati</taxon>
        <taxon>Actinomycetota</taxon>
        <taxon>Acidimicrobiia</taxon>
        <taxon>Acidimicrobiales</taxon>
        <taxon>Acidimicrobiaceae</taxon>
        <taxon>Acidimicrobium</taxon>
    </lineage>
</organism>
<dbReference type="KEGG" id="afo:Afer_1154"/>
<keyword evidence="4" id="KW-0808">Transferase</keyword>
<dbReference type="AlphaFoldDB" id="C7LZC9"/>
<dbReference type="STRING" id="525909.Afer_1154"/>
<dbReference type="InterPro" id="IPR008867">
    <property type="entry name" value="ThiG"/>
</dbReference>